<comment type="caution">
    <text evidence="1">The sequence shown here is derived from an EMBL/GenBank/DDBJ whole genome shotgun (WGS) entry which is preliminary data.</text>
</comment>
<dbReference type="eggNOG" id="ENOG50344CS">
    <property type="taxonomic scope" value="Bacteria"/>
</dbReference>
<keyword evidence="2" id="KW-1185">Reference proteome</keyword>
<accession>A0A061SPS2</accession>
<dbReference type="EMBL" id="JEMU01000030">
    <property type="protein sequence ID" value="KAJ01454.1"/>
    <property type="molecule type" value="Genomic_DNA"/>
</dbReference>
<protein>
    <submittedName>
        <fullName evidence="1">Uncharacterized protein</fullName>
    </submittedName>
</protein>
<dbReference type="RefSeq" id="WP_037911707.1">
    <property type="nucleotide sequence ID" value="NZ_JEMU01000030.1"/>
</dbReference>
<organism evidence="1 2">
    <name type="scientific">Sulfitobacter mediterraneus</name>
    <dbReference type="NCBI Taxonomy" id="83219"/>
    <lineage>
        <taxon>Bacteria</taxon>
        <taxon>Pseudomonadati</taxon>
        <taxon>Pseudomonadota</taxon>
        <taxon>Alphaproteobacteria</taxon>
        <taxon>Rhodobacterales</taxon>
        <taxon>Roseobacteraceae</taxon>
        <taxon>Sulfitobacter</taxon>
    </lineage>
</organism>
<gene>
    <name evidence="1" type="ORF">PM02_19325</name>
</gene>
<name>A0A061SPS2_9RHOB</name>
<proteinExistence type="predicted"/>
<dbReference type="Proteomes" id="UP000027337">
    <property type="component" value="Unassembled WGS sequence"/>
</dbReference>
<dbReference type="AlphaFoldDB" id="A0A061SPS2"/>
<dbReference type="STRING" id="83219.PM02_19325"/>
<evidence type="ECO:0000313" key="1">
    <source>
        <dbReference type="EMBL" id="KAJ01454.1"/>
    </source>
</evidence>
<reference evidence="1 2" key="1">
    <citation type="journal article" date="2014" name="Genome Announc.">
        <title>Draft Genome Sequences of Two Isolates of the Roseobacter Group, Sulfitobacter sp. Strains 3SOLIMAR09 and 1FIGIMAR09, from Harbors of Mallorca Island (Mediterranean Sea).</title>
        <authorList>
            <person name="Mas-Llado M."/>
            <person name="Pina-Villalonga J.M."/>
            <person name="Brunet-Galmes I."/>
            <person name="Nogales B."/>
            <person name="Bosch R."/>
        </authorList>
    </citation>
    <scope>NUCLEOTIDE SEQUENCE [LARGE SCALE GENOMIC DNA]</scope>
    <source>
        <strain evidence="1 2">1FIGIMAR09</strain>
    </source>
</reference>
<sequence length="296" mass="33025">MFAPVGYTPLSMLWDQFVANRIDAIYHSASETYTSEKFVAPLVRGSPLDIAEHIFSSLMWKCWPHAASSDGTVLRVHSRFEDGVPGLFTQIAPYRSCFDAVVAEMEHKNRDEIDAIAGLTFEEWGFEPEEASQWDNVYPAQANTDLPLPKDRIGKLRFHTLPICFERGRFTIVEKLPHWARTVKNNRDQEILVDRLAGWALCVPDTALEGWGKVLSGDTPILEGEVSTTAGSDSQIGRPSKIPRAVTAYQSIYPDGHSCSWKDAAESVGEDMGESISVQTLRRAIDVINGKEDHDD</sequence>
<evidence type="ECO:0000313" key="2">
    <source>
        <dbReference type="Proteomes" id="UP000027337"/>
    </source>
</evidence>